<dbReference type="RefSeq" id="WP_038980671.1">
    <property type="nucleotide sequence ID" value="NZ_JABTYG010000002.1"/>
</dbReference>
<accession>A0A0J6HAS9</accession>
<reference evidence="4" key="1">
    <citation type="submission" date="2016-10" db="EMBL/GenBank/DDBJ databases">
        <authorList>
            <person name="Varghese N."/>
            <person name="Submissions S."/>
        </authorList>
    </citation>
    <scope>NUCLEOTIDE SEQUENCE [LARGE SCALE GENOMIC DNA]</scope>
    <source>
        <strain evidence="4">BS3782</strain>
    </source>
</reference>
<dbReference type="EMBL" id="LT629746">
    <property type="protein sequence ID" value="SDS32038.1"/>
    <property type="molecule type" value="Genomic_DNA"/>
</dbReference>
<keyword evidence="1" id="KW-0812">Transmembrane</keyword>
<sequence length="131" mass="14347">MNSRRVIGLIVHALACVLYIVLNNFAVPIYKQLVGGLTSRGVAIGMGMYLVFYFFVFLNVALVLINRLAIKFGVTVFMMLAILFYLLPQYPVRAMAYCALAGGLTLLAIVLSHVMNAAFVRLRGKQGAAQS</sequence>
<dbReference type="AlphaFoldDB" id="A0A0J6HAS9"/>
<reference evidence="2 5" key="3">
    <citation type="submission" date="2019-09" db="EMBL/GenBank/DDBJ databases">
        <title>Draft genome sequences of 48 bacterial type strains from the CCUG.</title>
        <authorList>
            <person name="Tunovic T."/>
            <person name="Pineiro-Iglesias B."/>
            <person name="Unosson C."/>
            <person name="Inganas E."/>
            <person name="Ohlen M."/>
            <person name="Cardew S."/>
            <person name="Jensie-Markopoulos S."/>
            <person name="Salva-Serra F."/>
            <person name="Jaen-Luchoro D."/>
            <person name="Karlsson R."/>
            <person name="Svensson-Stadler L."/>
            <person name="Chun J."/>
            <person name="Moore E."/>
        </authorList>
    </citation>
    <scope>NUCLEOTIDE SEQUENCE [LARGE SCALE GENOMIC DNA]</scope>
    <source>
        <strain evidence="2 5">CCUG 51522</strain>
    </source>
</reference>
<dbReference type="Proteomes" id="UP000434925">
    <property type="component" value="Unassembled WGS sequence"/>
</dbReference>
<keyword evidence="4" id="KW-1185">Reference proteome</keyword>
<evidence type="ECO:0000313" key="2">
    <source>
        <dbReference type="EMBL" id="KAB0504435.1"/>
    </source>
</evidence>
<gene>
    <name evidence="2" type="ORF">F7R14_15380</name>
    <name evidence="3" type="ORF">SAMN04490191_1193</name>
</gene>
<keyword evidence="1" id="KW-1133">Transmembrane helix</keyword>
<feature type="transmembrane region" description="Helical" evidence="1">
    <location>
        <begin position="42"/>
        <end position="65"/>
    </location>
</feature>
<dbReference type="EMBL" id="VZPO01000005">
    <property type="protein sequence ID" value="KAB0504435.1"/>
    <property type="molecule type" value="Genomic_DNA"/>
</dbReference>
<evidence type="ECO:0000313" key="4">
    <source>
        <dbReference type="Proteomes" id="UP000182814"/>
    </source>
</evidence>
<evidence type="ECO:0000313" key="3">
    <source>
        <dbReference type="EMBL" id="SDS32038.1"/>
    </source>
</evidence>
<dbReference type="Proteomes" id="UP000182814">
    <property type="component" value="Chromosome I"/>
</dbReference>
<evidence type="ECO:0000256" key="1">
    <source>
        <dbReference type="SAM" id="Phobius"/>
    </source>
</evidence>
<evidence type="ECO:0000313" key="5">
    <source>
        <dbReference type="Proteomes" id="UP000434925"/>
    </source>
</evidence>
<name>A0A0J6HAS9_9PSED</name>
<feature type="transmembrane region" description="Helical" evidence="1">
    <location>
        <begin position="72"/>
        <end position="88"/>
    </location>
</feature>
<protein>
    <submittedName>
        <fullName evidence="3">Uncharacterized protein</fullName>
    </submittedName>
</protein>
<reference evidence="3" key="2">
    <citation type="submission" date="2016-10" db="EMBL/GenBank/DDBJ databases">
        <authorList>
            <person name="de Groot N.N."/>
        </authorList>
    </citation>
    <scope>NUCLEOTIDE SEQUENCE [LARGE SCALE GENOMIC DNA]</scope>
    <source>
        <strain evidence="3">BS3782</strain>
    </source>
</reference>
<proteinExistence type="predicted"/>
<dbReference type="PATRIC" id="fig|163011.3.peg.4806"/>
<organism evidence="3 4">
    <name type="scientific">Pseudomonas lini</name>
    <dbReference type="NCBI Taxonomy" id="163011"/>
    <lineage>
        <taxon>Bacteria</taxon>
        <taxon>Pseudomonadati</taxon>
        <taxon>Pseudomonadota</taxon>
        <taxon>Gammaproteobacteria</taxon>
        <taxon>Pseudomonadales</taxon>
        <taxon>Pseudomonadaceae</taxon>
        <taxon>Pseudomonas</taxon>
    </lineage>
</organism>
<keyword evidence="1" id="KW-0472">Membrane</keyword>
<feature type="transmembrane region" description="Helical" evidence="1">
    <location>
        <begin position="7"/>
        <end position="30"/>
    </location>
</feature>
<feature type="transmembrane region" description="Helical" evidence="1">
    <location>
        <begin position="94"/>
        <end position="115"/>
    </location>
</feature>